<dbReference type="PROSITE" id="PS50006">
    <property type="entry name" value="FHA_DOMAIN"/>
    <property type="match status" value="1"/>
</dbReference>
<sequence>MKKNKVLLTKTGDTYNCRYVLDQTDIIDEKVDKGVSGKFPQIIPYRLEEKDNQREFIYEIGNKVQLTEFLKKEINKKQMLTLLYNLLSGLEAFGMNMISLSYVAKDIQYVFVAPESLNVYFIVAGVDKEITDLNEVRNFVKDVICNAHYFEMDRDNYVARLITFTNKLGTFSVGDMKEFVNQLLIDMGIHIEEEKKKTEKKEEKTANDKVSRIGVMQNNAKMVQPGASVGGSVPPMPKRQVPPMPNGQPMPGRPMPMQMGPDGKPMNGQPMPGRPMPMQMGPDGKSMNGQPMPGRPMPMQMGPDGKPMNGQPMPGRPMPMQMGPDGKPMNGQPMPGRPMPMQMGPDGKPMNGQPMPGRPMPMPGQPMPMQMGPDGKPMNGQPMPGRPMPMQMGPDGKPMNGRPMPGRPMPMQMGPDGKPMNGQPMPGRPMPMQMGPDGKPMNGQPMPGRPMPMQMGPDGKPIVPPIPNRPSPSMPEKKPEAAPVPPMPEKKPEAAPVPPMPEKKPEAAPVPPMPEKKPEAAPVPPMPEKKPEAAPVPPVEEKKPQVPVPYLLRIATNEKIYINKPEFSIGRSATKADYTVTDNSDVSRIHCIIERKNGVSYIRDNASTNGTFVNGQNIAGQKNVFLTNNAKVSLGDEGFIYFVR</sequence>
<dbReference type="AlphaFoldDB" id="A0A8I0AGF6"/>
<feature type="compositionally biased region" description="Pro residues" evidence="1">
    <location>
        <begin position="462"/>
        <end position="473"/>
    </location>
</feature>
<dbReference type="EMBL" id="JACOOX010000001">
    <property type="protein sequence ID" value="MBC5661605.1"/>
    <property type="molecule type" value="Genomic_DNA"/>
</dbReference>
<evidence type="ECO:0000256" key="2">
    <source>
        <dbReference type="SAM" id="Phobius"/>
    </source>
</evidence>
<dbReference type="Gene3D" id="2.60.200.20">
    <property type="match status" value="1"/>
</dbReference>
<protein>
    <submittedName>
        <fullName evidence="4">FHA domain-containing protein</fullName>
    </submittedName>
</protein>
<dbReference type="CDD" id="cd00060">
    <property type="entry name" value="FHA"/>
    <property type="match status" value="1"/>
</dbReference>
<keyword evidence="2" id="KW-0812">Transmembrane</keyword>
<organism evidence="4 5">
    <name type="scientific">Coprococcus hominis</name>
    <name type="common">ex Liu et al. 2022</name>
    <dbReference type="NCBI Taxonomy" id="2763039"/>
    <lineage>
        <taxon>Bacteria</taxon>
        <taxon>Bacillati</taxon>
        <taxon>Bacillota</taxon>
        <taxon>Clostridia</taxon>
        <taxon>Lachnospirales</taxon>
        <taxon>Lachnospiraceae</taxon>
        <taxon>Coprococcus</taxon>
    </lineage>
</organism>
<feature type="domain" description="FHA" evidence="3">
    <location>
        <begin position="567"/>
        <end position="618"/>
    </location>
</feature>
<feature type="compositionally biased region" description="Low complexity" evidence="1">
    <location>
        <begin position="442"/>
        <end position="457"/>
    </location>
</feature>
<keyword evidence="2" id="KW-0472">Membrane</keyword>
<evidence type="ECO:0000259" key="3">
    <source>
        <dbReference type="PROSITE" id="PS50006"/>
    </source>
</evidence>
<feature type="transmembrane region" description="Helical" evidence="2">
    <location>
        <begin position="82"/>
        <end position="104"/>
    </location>
</feature>
<dbReference type="InterPro" id="IPR045962">
    <property type="entry name" value="DUF6382"/>
</dbReference>
<feature type="region of interest" description="Disordered" evidence="1">
    <location>
        <begin position="442"/>
        <end position="542"/>
    </location>
</feature>
<dbReference type="Pfam" id="PF19909">
    <property type="entry name" value="DUF6382"/>
    <property type="match status" value="1"/>
</dbReference>
<keyword evidence="2" id="KW-1133">Transmembrane helix</keyword>
<reference evidence="4 5" key="1">
    <citation type="submission" date="2020-08" db="EMBL/GenBank/DDBJ databases">
        <title>Genome public.</title>
        <authorList>
            <person name="Liu C."/>
            <person name="Sun Q."/>
        </authorList>
    </citation>
    <scope>NUCLEOTIDE SEQUENCE [LARGE SCALE GENOMIC DNA]</scope>
    <source>
        <strain evidence="4 5">NSJ-10</strain>
    </source>
</reference>
<gene>
    <name evidence="4" type="ORF">H8S09_01640</name>
</gene>
<proteinExistence type="predicted"/>
<comment type="caution">
    <text evidence="4">The sequence shown here is derived from an EMBL/GenBank/DDBJ whole genome shotgun (WGS) entry which is preliminary data.</text>
</comment>
<dbReference type="SUPFAM" id="SSF49879">
    <property type="entry name" value="SMAD/FHA domain"/>
    <property type="match status" value="1"/>
</dbReference>
<dbReference type="Proteomes" id="UP000615234">
    <property type="component" value="Unassembled WGS sequence"/>
</dbReference>
<dbReference type="InterPro" id="IPR008984">
    <property type="entry name" value="SMAD_FHA_dom_sf"/>
</dbReference>
<evidence type="ECO:0000313" key="5">
    <source>
        <dbReference type="Proteomes" id="UP000615234"/>
    </source>
</evidence>
<keyword evidence="5" id="KW-1185">Reference proteome</keyword>
<dbReference type="RefSeq" id="WP_186847263.1">
    <property type="nucleotide sequence ID" value="NZ_JACOOX010000001.1"/>
</dbReference>
<dbReference type="SMART" id="SM00240">
    <property type="entry name" value="FHA"/>
    <property type="match status" value="1"/>
</dbReference>
<accession>A0A8I0AGF6</accession>
<name>A0A8I0AGF6_9FIRM</name>
<dbReference type="InterPro" id="IPR000253">
    <property type="entry name" value="FHA_dom"/>
</dbReference>
<evidence type="ECO:0000313" key="4">
    <source>
        <dbReference type="EMBL" id="MBC5661605.1"/>
    </source>
</evidence>
<dbReference type="Pfam" id="PF00498">
    <property type="entry name" value="FHA"/>
    <property type="match status" value="1"/>
</dbReference>
<evidence type="ECO:0000256" key="1">
    <source>
        <dbReference type="SAM" id="MobiDB-lite"/>
    </source>
</evidence>